<dbReference type="InterPro" id="IPR016461">
    <property type="entry name" value="COMT-like"/>
</dbReference>
<keyword evidence="3" id="KW-0949">S-adenosyl-L-methionine</keyword>
<comment type="caution">
    <text evidence="5">The sequence shown here is derived from an EMBL/GenBank/DDBJ whole genome shotgun (WGS) entry which is preliminary data.</text>
</comment>
<keyword evidence="1 5" id="KW-0489">Methyltransferase</keyword>
<dbReference type="GO" id="GO:0032259">
    <property type="term" value="P:methylation"/>
    <property type="evidence" value="ECO:0007669"/>
    <property type="project" value="UniProtKB-KW"/>
</dbReference>
<dbReference type="SUPFAM" id="SSF46785">
    <property type="entry name" value="Winged helix' DNA-binding domain"/>
    <property type="match status" value="1"/>
</dbReference>
<gene>
    <name evidence="5" type="ORF">FB45DRAFT_757610</name>
</gene>
<proteinExistence type="predicted"/>
<dbReference type="InterPro" id="IPR029063">
    <property type="entry name" value="SAM-dependent_MTases_sf"/>
</dbReference>
<dbReference type="Pfam" id="PF00891">
    <property type="entry name" value="Methyltransf_2"/>
    <property type="match status" value="1"/>
</dbReference>
<dbReference type="PANTHER" id="PTHR43712">
    <property type="entry name" value="PUTATIVE (AFU_ORTHOLOGUE AFUA_4G14580)-RELATED"/>
    <property type="match status" value="1"/>
</dbReference>
<reference evidence="5" key="1">
    <citation type="submission" date="2023-03" db="EMBL/GenBank/DDBJ databases">
        <title>Massive genome expansion in bonnet fungi (Mycena s.s.) driven by repeated elements and novel gene families across ecological guilds.</title>
        <authorList>
            <consortium name="Lawrence Berkeley National Laboratory"/>
            <person name="Harder C.B."/>
            <person name="Miyauchi S."/>
            <person name="Viragh M."/>
            <person name="Kuo A."/>
            <person name="Thoen E."/>
            <person name="Andreopoulos B."/>
            <person name="Lu D."/>
            <person name="Skrede I."/>
            <person name="Drula E."/>
            <person name="Henrissat B."/>
            <person name="Morin E."/>
            <person name="Kohler A."/>
            <person name="Barry K."/>
            <person name="LaButti K."/>
            <person name="Morin E."/>
            <person name="Salamov A."/>
            <person name="Lipzen A."/>
            <person name="Mereny Z."/>
            <person name="Hegedus B."/>
            <person name="Baldrian P."/>
            <person name="Stursova M."/>
            <person name="Weitz H."/>
            <person name="Taylor A."/>
            <person name="Grigoriev I.V."/>
            <person name="Nagy L.G."/>
            <person name="Martin F."/>
            <person name="Kauserud H."/>
        </authorList>
    </citation>
    <scope>NUCLEOTIDE SEQUENCE</scope>
    <source>
        <strain evidence="5">9284</strain>
    </source>
</reference>
<dbReference type="SUPFAM" id="SSF53335">
    <property type="entry name" value="S-adenosyl-L-methionine-dependent methyltransferases"/>
    <property type="match status" value="1"/>
</dbReference>
<evidence type="ECO:0000256" key="1">
    <source>
        <dbReference type="ARBA" id="ARBA00022603"/>
    </source>
</evidence>
<evidence type="ECO:0000256" key="2">
    <source>
        <dbReference type="ARBA" id="ARBA00022679"/>
    </source>
</evidence>
<organism evidence="5 6">
    <name type="scientific">Roridomyces roridus</name>
    <dbReference type="NCBI Taxonomy" id="1738132"/>
    <lineage>
        <taxon>Eukaryota</taxon>
        <taxon>Fungi</taxon>
        <taxon>Dikarya</taxon>
        <taxon>Basidiomycota</taxon>
        <taxon>Agaricomycotina</taxon>
        <taxon>Agaricomycetes</taxon>
        <taxon>Agaricomycetidae</taxon>
        <taxon>Agaricales</taxon>
        <taxon>Marasmiineae</taxon>
        <taxon>Mycenaceae</taxon>
        <taxon>Roridomyces</taxon>
    </lineage>
</organism>
<dbReference type="AlphaFoldDB" id="A0AAD7FF11"/>
<protein>
    <submittedName>
        <fullName evidence="5">S-adenosyl-L-methionine-dependent methyltransferase</fullName>
    </submittedName>
</protein>
<dbReference type="InterPro" id="IPR036388">
    <property type="entry name" value="WH-like_DNA-bd_sf"/>
</dbReference>
<name>A0AAD7FF11_9AGAR</name>
<dbReference type="GO" id="GO:0008171">
    <property type="term" value="F:O-methyltransferase activity"/>
    <property type="evidence" value="ECO:0007669"/>
    <property type="project" value="InterPro"/>
</dbReference>
<evidence type="ECO:0000259" key="4">
    <source>
        <dbReference type="Pfam" id="PF00891"/>
    </source>
</evidence>
<sequence length="468" mass="51627">MPPLNHLRQLAELILESVTTLERISQETNAIIPTLDDTDISAPQLFNATAEAITASRVIAAAGIQLAALTRDPHEAMFDTVHEPYKGAALRVCLEGNVSEILRDAGPERLHADEIAAEAHIDGAKLARIMRYLASHHIYREISPGTFVNNRLSAVLDTGKPVDELFAKPESKHSNTSGFAAMASFILGLGTAATTQLWETISNPATAFSSRVLDSALHRAQGLDVPLWVTFEQPGREPARQLFEMVMRAYNNMQPASAVLEAYPWSELQPGSVIVDVGGGVGWAMLPVAKAHPHLRIVIQDSEKVVKDGINNWNAELPEALLSERVTFQAHDFFTAQNVKNASAFFMRYILHDWPDEDVRRILEQLRHAAEPHTVLVILDHILPFTFRDSSFQYTLGNDAPEPLLPTYGAANTMGYLEDVLMMVNLNGKERTVAELETLLASTGWKLKQVQRVEGTVGFFLPIHAVPV</sequence>
<keyword evidence="6" id="KW-1185">Reference proteome</keyword>
<evidence type="ECO:0000256" key="3">
    <source>
        <dbReference type="ARBA" id="ARBA00022691"/>
    </source>
</evidence>
<dbReference type="Proteomes" id="UP001221142">
    <property type="component" value="Unassembled WGS sequence"/>
</dbReference>
<dbReference type="PROSITE" id="PS51683">
    <property type="entry name" value="SAM_OMT_II"/>
    <property type="match status" value="1"/>
</dbReference>
<dbReference type="Gene3D" id="1.10.10.10">
    <property type="entry name" value="Winged helix-like DNA-binding domain superfamily/Winged helix DNA-binding domain"/>
    <property type="match status" value="1"/>
</dbReference>
<evidence type="ECO:0000313" key="5">
    <source>
        <dbReference type="EMBL" id="KAJ7616106.1"/>
    </source>
</evidence>
<dbReference type="InterPro" id="IPR036390">
    <property type="entry name" value="WH_DNA-bd_sf"/>
</dbReference>
<keyword evidence="2" id="KW-0808">Transferase</keyword>
<evidence type="ECO:0000313" key="6">
    <source>
        <dbReference type="Proteomes" id="UP001221142"/>
    </source>
</evidence>
<feature type="domain" description="O-methyltransferase C-terminal" evidence="4">
    <location>
        <begin position="239"/>
        <end position="386"/>
    </location>
</feature>
<accession>A0AAD7FF11</accession>
<dbReference type="Gene3D" id="3.40.50.150">
    <property type="entry name" value="Vaccinia Virus protein VP39"/>
    <property type="match status" value="1"/>
</dbReference>
<dbReference type="InterPro" id="IPR001077">
    <property type="entry name" value="COMT_C"/>
</dbReference>
<dbReference type="PANTHER" id="PTHR43712:SF2">
    <property type="entry name" value="O-METHYLTRANSFERASE CICE"/>
    <property type="match status" value="1"/>
</dbReference>
<dbReference type="EMBL" id="JARKIF010000023">
    <property type="protein sequence ID" value="KAJ7616106.1"/>
    <property type="molecule type" value="Genomic_DNA"/>
</dbReference>